<gene>
    <name evidence="1" type="ORF">CARG_02605</name>
</gene>
<dbReference type="EMBL" id="CP006365">
    <property type="protein sequence ID" value="AGU14678.1"/>
    <property type="molecule type" value="Genomic_DNA"/>
</dbReference>
<dbReference type="PATRIC" id="fig|1348662.3.peg.512"/>
<proteinExistence type="predicted"/>
<dbReference type="Proteomes" id="UP000016943">
    <property type="component" value="Chromosome"/>
</dbReference>
<dbReference type="KEGG" id="caz:CARG_02605"/>
<dbReference type="STRING" id="1348662.CARG_02605"/>
<accession>U3GW53</accession>
<evidence type="ECO:0000313" key="1">
    <source>
        <dbReference type="EMBL" id="AGU14678.1"/>
    </source>
</evidence>
<evidence type="ECO:0000313" key="2">
    <source>
        <dbReference type="Proteomes" id="UP000016943"/>
    </source>
</evidence>
<dbReference type="HOGENOM" id="CLU_1494764_0_0_11"/>
<reference evidence="1 2" key="1">
    <citation type="journal article" date="2013" name="Genome Announc.">
        <title>Whole-Genome Sequence of the Clinical Strain Corynebacterium argentoratense DSM 44202, Isolated from a Human Throat Specimen.</title>
        <authorList>
            <person name="Bomholt C."/>
            <person name="Glaub A."/>
            <person name="Gravermann K."/>
            <person name="Albersmeier A."/>
            <person name="Brinkrolf K."/>
            <person name="Ruckert C."/>
            <person name="Tauch A."/>
        </authorList>
    </citation>
    <scope>NUCLEOTIDE SEQUENCE [LARGE SCALE GENOMIC DNA]</scope>
    <source>
        <strain evidence="1">DSM 44202</strain>
    </source>
</reference>
<organism evidence="1 2">
    <name type="scientific">Corynebacterium argentoratense DSM 44202</name>
    <dbReference type="NCBI Taxonomy" id="1348662"/>
    <lineage>
        <taxon>Bacteria</taxon>
        <taxon>Bacillati</taxon>
        <taxon>Actinomycetota</taxon>
        <taxon>Actinomycetes</taxon>
        <taxon>Mycobacteriales</taxon>
        <taxon>Corynebacteriaceae</taxon>
        <taxon>Corynebacterium</taxon>
    </lineage>
</organism>
<sequence length="180" mass="19102">MLKQLDPKGAEFISQEHINAAIASVRNICGWHVFPSLSDSITLTEQSGDTIILPTKSDTVVNSIEVYASLSQSEGGQIWTTRAGGEFMAFPGGIVKLVGIQLKPGYSVNVDFEHGFGTLGDSADSYPQDLISVILSMASRAAQPSGAITVGGISMGATTGITPQSHEYRILDTYKLRALP</sequence>
<name>U3GW53_9CORY</name>
<protein>
    <submittedName>
        <fullName evidence="1">Uncharacterized protein</fullName>
    </submittedName>
</protein>
<keyword evidence="2" id="KW-1185">Reference proteome</keyword>
<dbReference type="AlphaFoldDB" id="U3GW53"/>
<dbReference type="eggNOG" id="ENOG502ZJCX">
    <property type="taxonomic scope" value="Bacteria"/>
</dbReference>